<gene>
    <name evidence="2" type="ORF">F8388_005928</name>
    <name evidence="3" type="ORF">G4B88_006010</name>
</gene>
<dbReference type="Proteomes" id="UP000525078">
    <property type="component" value="Unassembled WGS sequence"/>
</dbReference>
<evidence type="ECO:0000313" key="2">
    <source>
        <dbReference type="EMBL" id="KAF4352281.1"/>
    </source>
</evidence>
<proteinExistence type="predicted"/>
<protein>
    <submittedName>
        <fullName evidence="3">Uncharacterized protein</fullName>
    </submittedName>
</protein>
<dbReference type="AlphaFoldDB" id="A0A7J6IAJ9"/>
<accession>A0A7J6IAJ9</accession>
<evidence type="ECO:0000256" key="1">
    <source>
        <dbReference type="SAM" id="Phobius"/>
    </source>
</evidence>
<dbReference type="EMBL" id="JAATIQ010000001">
    <property type="protein sequence ID" value="KAF4404624.1"/>
    <property type="molecule type" value="Genomic_DNA"/>
</dbReference>
<name>A0A7J6IAJ9_CANSA</name>
<evidence type="ECO:0000313" key="5">
    <source>
        <dbReference type="Proteomes" id="UP000583929"/>
    </source>
</evidence>
<keyword evidence="1" id="KW-0472">Membrane</keyword>
<evidence type="ECO:0000313" key="4">
    <source>
        <dbReference type="Proteomes" id="UP000525078"/>
    </source>
</evidence>
<keyword evidence="1" id="KW-0812">Transmembrane</keyword>
<evidence type="ECO:0000313" key="3">
    <source>
        <dbReference type="EMBL" id="KAF4404624.1"/>
    </source>
</evidence>
<comment type="caution">
    <text evidence="3">The sequence shown here is derived from an EMBL/GenBank/DDBJ whole genome shotgun (WGS) entry which is preliminary data.</text>
</comment>
<feature type="transmembrane region" description="Helical" evidence="1">
    <location>
        <begin position="25"/>
        <end position="50"/>
    </location>
</feature>
<reference evidence="4 5" key="1">
    <citation type="journal article" date="2020" name="bioRxiv">
        <title>Sequence and annotation of 42 cannabis genomes reveals extensive copy number variation in cannabinoid synthesis and pathogen resistance genes.</title>
        <authorList>
            <person name="Mckernan K.J."/>
            <person name="Helbert Y."/>
            <person name="Kane L.T."/>
            <person name="Ebling H."/>
            <person name="Zhang L."/>
            <person name="Liu B."/>
            <person name="Eaton Z."/>
            <person name="Mclaughlin S."/>
            <person name="Kingan S."/>
            <person name="Baybayan P."/>
            <person name="Concepcion G."/>
            <person name="Jordan M."/>
            <person name="Riva A."/>
            <person name="Barbazuk W."/>
            <person name="Harkins T."/>
        </authorList>
    </citation>
    <scope>NUCLEOTIDE SEQUENCE [LARGE SCALE GENOMIC DNA]</scope>
    <source>
        <strain evidence="4 5">cv. Jamaican Lion 4</strain>
        <strain evidence="3">Father</strain>
        <strain evidence="2">Mother</strain>
        <tissue evidence="3">Leaf</tissue>
    </source>
</reference>
<dbReference type="EMBL" id="JAATIP010000316">
    <property type="protein sequence ID" value="KAF4352281.1"/>
    <property type="molecule type" value="Genomic_DNA"/>
</dbReference>
<dbReference type="PANTHER" id="PTHR35107:SF2">
    <property type="entry name" value="EXPRESSED PROTEIN"/>
    <property type="match status" value="1"/>
</dbReference>
<sequence>MPIFPLSSSTSPYDLTSLRDHTKDILSVVIALLFDVACGSLTVAIMYLAWSLFSTHYQDDVDETTNAM</sequence>
<dbReference type="Proteomes" id="UP000583929">
    <property type="component" value="Unassembled WGS sequence"/>
</dbReference>
<keyword evidence="1" id="KW-1133">Transmembrane helix</keyword>
<keyword evidence="5" id="KW-1185">Reference proteome</keyword>
<dbReference type="PANTHER" id="PTHR35107">
    <property type="entry name" value="EXPRESSED PROTEIN"/>
    <property type="match status" value="1"/>
</dbReference>
<organism evidence="3 5">
    <name type="scientific">Cannabis sativa</name>
    <name type="common">Hemp</name>
    <name type="synonym">Marijuana</name>
    <dbReference type="NCBI Taxonomy" id="3483"/>
    <lineage>
        <taxon>Eukaryota</taxon>
        <taxon>Viridiplantae</taxon>
        <taxon>Streptophyta</taxon>
        <taxon>Embryophyta</taxon>
        <taxon>Tracheophyta</taxon>
        <taxon>Spermatophyta</taxon>
        <taxon>Magnoliopsida</taxon>
        <taxon>eudicotyledons</taxon>
        <taxon>Gunneridae</taxon>
        <taxon>Pentapetalae</taxon>
        <taxon>rosids</taxon>
        <taxon>fabids</taxon>
        <taxon>Rosales</taxon>
        <taxon>Cannabaceae</taxon>
        <taxon>Cannabis</taxon>
    </lineage>
</organism>